<organism evidence="1 2">
    <name type="scientific">Sorangium cellulosum</name>
    <name type="common">Polyangium cellulosum</name>
    <dbReference type="NCBI Taxonomy" id="56"/>
    <lineage>
        <taxon>Bacteria</taxon>
        <taxon>Pseudomonadati</taxon>
        <taxon>Myxococcota</taxon>
        <taxon>Polyangia</taxon>
        <taxon>Polyangiales</taxon>
        <taxon>Polyangiaceae</taxon>
        <taxon>Sorangium</taxon>
    </lineage>
</organism>
<name>A0A2L0EMX0_SORCE</name>
<gene>
    <name evidence="1" type="ORF">SOCE26_020260</name>
</gene>
<dbReference type="AlphaFoldDB" id="A0A2L0EMX0"/>
<dbReference type="RefSeq" id="WP_104978402.1">
    <property type="nucleotide sequence ID" value="NZ_CP012673.1"/>
</dbReference>
<evidence type="ECO:0000313" key="2">
    <source>
        <dbReference type="Proteomes" id="UP000238348"/>
    </source>
</evidence>
<evidence type="ECO:0000313" key="1">
    <source>
        <dbReference type="EMBL" id="AUX40625.1"/>
    </source>
</evidence>
<protein>
    <submittedName>
        <fullName evidence="1">Uncharacterized protein</fullName>
    </submittedName>
</protein>
<proteinExistence type="predicted"/>
<dbReference type="OrthoDB" id="5490151at2"/>
<dbReference type="Proteomes" id="UP000238348">
    <property type="component" value="Chromosome"/>
</dbReference>
<accession>A0A2L0EMX0</accession>
<sequence>MRKAEIEALVRAHGGRARPVAFFHVLRQPALEPDDHAFLSEHIEELGTSDLLRWRARCASGFSGPVIRQLARIAIRDPAHFQHEVLGVPRLELADEEWIELADLVRGRVPLAIYERVLARCRREPVQWASGFMFTPGVYRGLPPLLDGNELDGLGADRPALRDLPVAKILAARRAGVLALDDGALSALAMERARGSDEDWSADIPHFPAALRDAILEKARRTPRDAERANLLGWLEAHGVARAALLDIALGAIRAGDASYAVLSWVARQLSTRAAWDRHGLETLSALMSRRAFSEVGELVTLAWSEAGEGGKEVSRGFLEAIQVAFAQVLLGMTREALAAGDQAGAMAALSALACLDPPSRLSRAVHELRRVPGASQDVVELIAVNERLVKHSHARDASLEGFVAALHAIADAFR</sequence>
<reference evidence="1 2" key="1">
    <citation type="submission" date="2015-09" db="EMBL/GenBank/DDBJ databases">
        <title>Sorangium comparison.</title>
        <authorList>
            <person name="Zaburannyi N."/>
            <person name="Bunk B."/>
            <person name="Overmann J."/>
            <person name="Mueller R."/>
        </authorList>
    </citation>
    <scope>NUCLEOTIDE SEQUENCE [LARGE SCALE GENOMIC DNA]</scope>
    <source>
        <strain evidence="1 2">So ce26</strain>
    </source>
</reference>
<dbReference type="EMBL" id="CP012673">
    <property type="protein sequence ID" value="AUX40625.1"/>
    <property type="molecule type" value="Genomic_DNA"/>
</dbReference>